<gene>
    <name evidence="5" type="ORF">COT80_02810</name>
</gene>
<comment type="similarity">
    <text evidence="1">Belongs to the type-I restriction system S methylase family.</text>
</comment>
<proteinExistence type="inferred from homology"/>
<dbReference type="InterPro" id="IPR044946">
    <property type="entry name" value="Restrct_endonuc_typeI_TRD_sf"/>
</dbReference>
<dbReference type="GO" id="GO:0003677">
    <property type="term" value="F:DNA binding"/>
    <property type="evidence" value="ECO:0007669"/>
    <property type="project" value="UniProtKB-KW"/>
</dbReference>
<keyword evidence="2" id="KW-0680">Restriction system</keyword>
<evidence type="ECO:0000313" key="6">
    <source>
        <dbReference type="Proteomes" id="UP000229056"/>
    </source>
</evidence>
<dbReference type="SUPFAM" id="SSF116734">
    <property type="entry name" value="DNA methylase specificity domain"/>
    <property type="match status" value="1"/>
</dbReference>
<dbReference type="PANTHER" id="PTHR30408:SF12">
    <property type="entry name" value="TYPE I RESTRICTION ENZYME MJAVIII SPECIFICITY SUBUNIT"/>
    <property type="match status" value="1"/>
</dbReference>
<evidence type="ECO:0000256" key="2">
    <source>
        <dbReference type="ARBA" id="ARBA00022747"/>
    </source>
</evidence>
<keyword evidence="3" id="KW-0238">DNA-binding</keyword>
<dbReference type="EMBL" id="PEZY01000012">
    <property type="protein sequence ID" value="PIS05676.1"/>
    <property type="molecule type" value="Genomic_DNA"/>
</dbReference>
<dbReference type="Proteomes" id="UP000229056">
    <property type="component" value="Unassembled WGS sequence"/>
</dbReference>
<sequence>MYKKIKELTNISSGYTFRGSIKNDSKGNIFVIQAKNIYANKDIINIDGFSTILDDSIRNPFFLEYNDILLVSRGSGFNSFRSAVFTSNIKNVMPSSSVHVIRVKDVNIIPKYLSLYLNSDIGQKSLYQIVTGGAYIQSMLIKDLNELEIPIPPINTQKSIIAIHENAAKQELLYTRKQEIQKNIINSIFINLTK</sequence>
<dbReference type="PANTHER" id="PTHR30408">
    <property type="entry name" value="TYPE-1 RESTRICTION ENZYME ECOKI SPECIFICITY PROTEIN"/>
    <property type="match status" value="1"/>
</dbReference>
<dbReference type="InterPro" id="IPR000055">
    <property type="entry name" value="Restrct_endonuc_typeI_TRD"/>
</dbReference>
<name>A0A2H0W2V8_9BACT</name>
<organism evidence="5 6">
    <name type="scientific">Candidatus Buchananbacteria bacterium CG10_big_fil_rev_8_21_14_0_10_33_19</name>
    <dbReference type="NCBI Taxonomy" id="1974525"/>
    <lineage>
        <taxon>Bacteria</taxon>
        <taxon>Candidatus Buchananiibacteriota</taxon>
    </lineage>
</organism>
<reference evidence="6" key="1">
    <citation type="submission" date="2017-09" db="EMBL/GenBank/DDBJ databases">
        <title>Depth-based differentiation of microbial function through sediment-hosted aquifers and enrichment of novel symbionts in the deep terrestrial subsurface.</title>
        <authorList>
            <person name="Probst A.J."/>
            <person name="Ladd B."/>
            <person name="Jarett J.K."/>
            <person name="Geller-Mcgrath D.E."/>
            <person name="Sieber C.M.K."/>
            <person name="Emerson J.B."/>
            <person name="Anantharaman K."/>
            <person name="Thomas B.C."/>
            <person name="Malmstrom R."/>
            <person name="Stieglmeier M."/>
            <person name="Klingl A."/>
            <person name="Woyke T."/>
            <person name="Ryan C.M."/>
            <person name="Banfield J.F."/>
        </authorList>
    </citation>
    <scope>NUCLEOTIDE SEQUENCE [LARGE SCALE GENOMIC DNA]</scope>
</reference>
<feature type="domain" description="Type I restriction modification DNA specificity" evidence="4">
    <location>
        <begin position="2"/>
        <end position="181"/>
    </location>
</feature>
<accession>A0A2H0W2V8</accession>
<dbReference type="Gene3D" id="3.90.220.20">
    <property type="entry name" value="DNA methylase specificity domains"/>
    <property type="match status" value="1"/>
</dbReference>
<protein>
    <recommendedName>
        <fullName evidence="4">Type I restriction modification DNA specificity domain-containing protein</fullName>
    </recommendedName>
</protein>
<dbReference type="AlphaFoldDB" id="A0A2H0W2V8"/>
<evidence type="ECO:0000259" key="4">
    <source>
        <dbReference type="Pfam" id="PF01420"/>
    </source>
</evidence>
<evidence type="ECO:0000256" key="1">
    <source>
        <dbReference type="ARBA" id="ARBA00010923"/>
    </source>
</evidence>
<evidence type="ECO:0000313" key="5">
    <source>
        <dbReference type="EMBL" id="PIS05676.1"/>
    </source>
</evidence>
<evidence type="ECO:0000256" key="3">
    <source>
        <dbReference type="ARBA" id="ARBA00023125"/>
    </source>
</evidence>
<dbReference type="GO" id="GO:0009307">
    <property type="term" value="P:DNA restriction-modification system"/>
    <property type="evidence" value="ECO:0007669"/>
    <property type="project" value="UniProtKB-KW"/>
</dbReference>
<dbReference type="InterPro" id="IPR052021">
    <property type="entry name" value="Type-I_RS_S_subunit"/>
</dbReference>
<dbReference type="Pfam" id="PF01420">
    <property type="entry name" value="Methylase_S"/>
    <property type="match status" value="1"/>
</dbReference>
<comment type="caution">
    <text evidence="5">The sequence shown here is derived from an EMBL/GenBank/DDBJ whole genome shotgun (WGS) entry which is preliminary data.</text>
</comment>